<feature type="region of interest" description="Disordered" evidence="1">
    <location>
        <begin position="82"/>
        <end position="115"/>
    </location>
</feature>
<evidence type="ECO:0000256" key="1">
    <source>
        <dbReference type="SAM" id="MobiDB-lite"/>
    </source>
</evidence>
<feature type="compositionally biased region" description="Low complexity" evidence="1">
    <location>
        <begin position="89"/>
        <end position="101"/>
    </location>
</feature>
<protein>
    <submittedName>
        <fullName evidence="2">Uncharacterized protein</fullName>
    </submittedName>
</protein>
<organism evidence="2 3">
    <name type="scientific">Helianthus annuus</name>
    <name type="common">Common sunflower</name>
    <dbReference type="NCBI Taxonomy" id="4232"/>
    <lineage>
        <taxon>Eukaryota</taxon>
        <taxon>Viridiplantae</taxon>
        <taxon>Streptophyta</taxon>
        <taxon>Embryophyta</taxon>
        <taxon>Tracheophyta</taxon>
        <taxon>Spermatophyta</taxon>
        <taxon>Magnoliopsida</taxon>
        <taxon>eudicotyledons</taxon>
        <taxon>Gunneridae</taxon>
        <taxon>Pentapetalae</taxon>
        <taxon>asterids</taxon>
        <taxon>campanulids</taxon>
        <taxon>Asterales</taxon>
        <taxon>Asteraceae</taxon>
        <taxon>Asteroideae</taxon>
        <taxon>Heliantheae alliance</taxon>
        <taxon>Heliantheae</taxon>
        <taxon>Helianthus</taxon>
    </lineage>
</organism>
<accession>A0A9K3JR15</accession>
<dbReference type="EMBL" id="MNCJ02000317">
    <property type="protein sequence ID" value="KAF5819423.1"/>
    <property type="molecule type" value="Genomic_DNA"/>
</dbReference>
<dbReference type="AlphaFoldDB" id="A0A9K3JR15"/>
<proteinExistence type="predicted"/>
<dbReference type="Proteomes" id="UP000215914">
    <property type="component" value="Unassembled WGS sequence"/>
</dbReference>
<evidence type="ECO:0000313" key="2">
    <source>
        <dbReference type="EMBL" id="KAF5819423.1"/>
    </source>
</evidence>
<name>A0A9K3JR15_HELAN</name>
<evidence type="ECO:0000313" key="3">
    <source>
        <dbReference type="Proteomes" id="UP000215914"/>
    </source>
</evidence>
<keyword evidence="3" id="KW-1185">Reference proteome</keyword>
<sequence>MRITDVLLFSCCAAISVSHLKLTPAAKERFLAFKKLDPEIRTFQVTIQDSQEVSSASVTMSSAGKSSKSASKFGIDDLTNVKSTRKKTPAASPTASAPKAPIRGKGSKKRKASEDLQGLPLLRQQCLDYISEKFAEVETYVGHVEDQDRQIADLQQVGVLKDLKISDLQKELQATKNDAAKMLSNFDYEKHEIT</sequence>
<dbReference type="Gramene" id="mRNA:HanXRQr2_Chr02g0077421">
    <property type="protein sequence ID" value="mRNA:HanXRQr2_Chr02g0077421"/>
    <property type="gene ID" value="HanXRQr2_Chr02g0077421"/>
</dbReference>
<comment type="caution">
    <text evidence="2">The sequence shown here is derived from an EMBL/GenBank/DDBJ whole genome shotgun (WGS) entry which is preliminary data.</text>
</comment>
<reference evidence="2" key="1">
    <citation type="journal article" date="2017" name="Nature">
        <title>The sunflower genome provides insights into oil metabolism, flowering and Asterid evolution.</title>
        <authorList>
            <person name="Badouin H."/>
            <person name="Gouzy J."/>
            <person name="Grassa C.J."/>
            <person name="Murat F."/>
            <person name="Staton S.E."/>
            <person name="Cottret L."/>
            <person name="Lelandais-Briere C."/>
            <person name="Owens G.L."/>
            <person name="Carrere S."/>
            <person name="Mayjonade B."/>
            <person name="Legrand L."/>
            <person name="Gill N."/>
            <person name="Kane N.C."/>
            <person name="Bowers J.E."/>
            <person name="Hubner S."/>
            <person name="Bellec A."/>
            <person name="Berard A."/>
            <person name="Berges H."/>
            <person name="Blanchet N."/>
            <person name="Boniface M.C."/>
            <person name="Brunel D."/>
            <person name="Catrice O."/>
            <person name="Chaidir N."/>
            <person name="Claudel C."/>
            <person name="Donnadieu C."/>
            <person name="Faraut T."/>
            <person name="Fievet G."/>
            <person name="Helmstetter N."/>
            <person name="King M."/>
            <person name="Knapp S.J."/>
            <person name="Lai Z."/>
            <person name="Le Paslier M.C."/>
            <person name="Lippi Y."/>
            <person name="Lorenzon L."/>
            <person name="Mandel J.R."/>
            <person name="Marage G."/>
            <person name="Marchand G."/>
            <person name="Marquand E."/>
            <person name="Bret-Mestries E."/>
            <person name="Morien E."/>
            <person name="Nambeesan S."/>
            <person name="Nguyen T."/>
            <person name="Pegot-Espagnet P."/>
            <person name="Pouilly N."/>
            <person name="Raftis F."/>
            <person name="Sallet E."/>
            <person name="Schiex T."/>
            <person name="Thomas J."/>
            <person name="Vandecasteele C."/>
            <person name="Vares D."/>
            <person name="Vear F."/>
            <person name="Vautrin S."/>
            <person name="Crespi M."/>
            <person name="Mangin B."/>
            <person name="Burke J.M."/>
            <person name="Salse J."/>
            <person name="Munos S."/>
            <person name="Vincourt P."/>
            <person name="Rieseberg L.H."/>
            <person name="Langlade N.B."/>
        </authorList>
    </citation>
    <scope>NUCLEOTIDE SEQUENCE</scope>
    <source>
        <tissue evidence="2">Leaves</tissue>
    </source>
</reference>
<reference evidence="2" key="2">
    <citation type="submission" date="2020-06" db="EMBL/GenBank/DDBJ databases">
        <title>Helianthus annuus Genome sequencing and assembly Release 2.</title>
        <authorList>
            <person name="Gouzy J."/>
            <person name="Langlade N."/>
            <person name="Munos S."/>
        </authorList>
    </citation>
    <scope>NUCLEOTIDE SEQUENCE</scope>
    <source>
        <tissue evidence="2">Leaves</tissue>
    </source>
</reference>
<gene>
    <name evidence="2" type="ORF">HanXRQr2_Chr02g0077421</name>
</gene>